<gene>
    <name evidence="2" type="ORF">M8044_000548</name>
</gene>
<name>A0ABT5L9Q7_9MOLU</name>
<keyword evidence="3" id="KW-1185">Reference proteome</keyword>
<dbReference type="EMBL" id="JANHJP010000060">
    <property type="protein sequence ID" value="MDC9032325.1"/>
    <property type="molecule type" value="Genomic_DNA"/>
</dbReference>
<dbReference type="PANTHER" id="PTHR46889">
    <property type="entry name" value="TRANSPOSASE INSF FOR INSERTION SEQUENCE IS3B-RELATED"/>
    <property type="match status" value="1"/>
</dbReference>
<proteinExistence type="predicted"/>
<dbReference type="InterPro" id="IPR012337">
    <property type="entry name" value="RNaseH-like_sf"/>
</dbReference>
<feature type="domain" description="Integrase catalytic" evidence="1">
    <location>
        <begin position="37"/>
        <end position="77"/>
    </location>
</feature>
<evidence type="ECO:0000313" key="3">
    <source>
        <dbReference type="Proteomes" id="UP001221763"/>
    </source>
</evidence>
<protein>
    <submittedName>
        <fullName evidence="2">Transposase</fullName>
    </submittedName>
</protein>
<dbReference type="InterPro" id="IPR050900">
    <property type="entry name" value="Transposase_IS3/IS150/IS904"/>
</dbReference>
<evidence type="ECO:0000259" key="1">
    <source>
        <dbReference type="Pfam" id="PF00665"/>
    </source>
</evidence>
<organism evidence="2 3">
    <name type="scientific">Columbia Basin potato purple top phytoplasma</name>
    <dbReference type="NCBI Taxonomy" id="307134"/>
    <lineage>
        <taxon>Bacteria</taxon>
        <taxon>Bacillati</taxon>
        <taxon>Mycoplasmatota</taxon>
        <taxon>Mollicutes</taxon>
        <taxon>Acholeplasmatales</taxon>
        <taxon>Acholeplasmataceae</taxon>
        <taxon>Candidatus Phytoplasma</taxon>
        <taxon>16SrVI (Clover proliferation group)</taxon>
    </lineage>
</organism>
<dbReference type="Pfam" id="PF00665">
    <property type="entry name" value="rve"/>
    <property type="match status" value="1"/>
</dbReference>
<feature type="non-terminal residue" evidence="2">
    <location>
        <position position="77"/>
    </location>
</feature>
<accession>A0ABT5L9Q7</accession>
<sequence length="77" mass="9355">MNLLCQTRKNRYLKRYQNKNYIPLSQLNLLKNNFQATRPLQKLCADFTYLSYNKNKTLYLSVIMDLYNREIISYHLS</sequence>
<evidence type="ECO:0000313" key="2">
    <source>
        <dbReference type="EMBL" id="MDC9032325.1"/>
    </source>
</evidence>
<comment type="caution">
    <text evidence="2">The sequence shown here is derived from an EMBL/GenBank/DDBJ whole genome shotgun (WGS) entry which is preliminary data.</text>
</comment>
<dbReference type="SUPFAM" id="SSF53098">
    <property type="entry name" value="Ribonuclease H-like"/>
    <property type="match status" value="1"/>
</dbReference>
<dbReference type="Proteomes" id="UP001221763">
    <property type="component" value="Unassembled WGS sequence"/>
</dbReference>
<dbReference type="InterPro" id="IPR001584">
    <property type="entry name" value="Integrase_cat-core"/>
</dbReference>
<reference evidence="2 3" key="1">
    <citation type="journal article" date="2023" name="Plant">
        <title>Draft Genome Sequence Resource of CBPPT1, a 'Candidatus Phytoplasma trifolii'-Related Strain Associated with Potato Purple Top Disease in the Columbia Basin, U.S.A.</title>
        <authorList>
            <person name="Wei W."/>
            <person name="Shao J."/>
            <person name="Bottner-Parker K.D."/>
            <person name="Zhao Y."/>
        </authorList>
    </citation>
    <scope>NUCLEOTIDE SEQUENCE [LARGE SCALE GENOMIC DNA]</scope>
    <source>
        <strain evidence="2 3">CBPPT1</strain>
    </source>
</reference>